<keyword evidence="3" id="KW-1185">Reference proteome</keyword>
<sequence length="242" mass="27233">MEREEPMLMIDLDTKIFQIFSDFMSRVTQFEELVAVGSRLLVGFHQGLESLRRSPINKTSELVKRIIGTNKTERVLKYIEAGCVNAHDGVQNISRLHTCQVGLQDHVSKGKCIVHELEGLVKEVTGAMQAANENKMLLKDNVTGDLIGLQATASEKSITVGFVLLQEKIISSNVDGPEIPEYAVMMGVIYSMLKRDYIMQEKIISSLNLKSSSGELESYNLMWSLRPFIDDEIMHQAWRLVA</sequence>
<feature type="domain" description="DUF7795" evidence="1">
    <location>
        <begin position="11"/>
        <end position="132"/>
    </location>
</feature>
<dbReference type="Proteomes" id="UP000626092">
    <property type="component" value="Unassembled WGS sequence"/>
</dbReference>
<accession>A0A834GKR3</accession>
<dbReference type="InterPro" id="IPR056697">
    <property type="entry name" value="DUF7795"/>
</dbReference>
<dbReference type="OrthoDB" id="744228at2759"/>
<dbReference type="Pfam" id="PF25071">
    <property type="entry name" value="DUF7795"/>
    <property type="match status" value="1"/>
</dbReference>
<dbReference type="PANTHER" id="PTHR35305">
    <property type="entry name" value="FAD-BINDING PROTEIN"/>
    <property type="match status" value="1"/>
</dbReference>
<comment type="caution">
    <text evidence="2">The sequence shown here is derived from an EMBL/GenBank/DDBJ whole genome shotgun (WGS) entry which is preliminary data.</text>
</comment>
<proteinExistence type="predicted"/>
<dbReference type="PANTHER" id="PTHR35305:SF2">
    <property type="entry name" value="FAD-BINDING PROTEIN"/>
    <property type="match status" value="1"/>
</dbReference>
<evidence type="ECO:0000313" key="2">
    <source>
        <dbReference type="EMBL" id="KAF7137392.1"/>
    </source>
</evidence>
<dbReference type="EMBL" id="WJXA01000007">
    <property type="protein sequence ID" value="KAF7137392.1"/>
    <property type="molecule type" value="Genomic_DNA"/>
</dbReference>
<evidence type="ECO:0000259" key="1">
    <source>
        <dbReference type="Pfam" id="PF25071"/>
    </source>
</evidence>
<dbReference type="AlphaFoldDB" id="A0A834GKR3"/>
<evidence type="ECO:0000313" key="3">
    <source>
        <dbReference type="Proteomes" id="UP000626092"/>
    </source>
</evidence>
<reference evidence="2" key="1">
    <citation type="submission" date="2019-11" db="EMBL/GenBank/DDBJ databases">
        <authorList>
            <person name="Liu Y."/>
            <person name="Hou J."/>
            <person name="Li T.-Q."/>
            <person name="Guan C.-H."/>
            <person name="Wu X."/>
            <person name="Wu H.-Z."/>
            <person name="Ling F."/>
            <person name="Zhang R."/>
            <person name="Shi X.-G."/>
            <person name="Ren J.-P."/>
            <person name="Chen E.-F."/>
            <person name="Sun J.-M."/>
        </authorList>
    </citation>
    <scope>NUCLEOTIDE SEQUENCE</scope>
    <source>
        <strain evidence="2">Adult_tree_wgs_1</strain>
        <tissue evidence="2">Leaves</tissue>
    </source>
</reference>
<name>A0A834GKR3_RHOSS</name>
<gene>
    <name evidence="2" type="ORF">RHSIM_Rhsim07G0122400</name>
</gene>
<protein>
    <recommendedName>
        <fullName evidence="1">DUF7795 domain-containing protein</fullName>
    </recommendedName>
</protein>
<organism evidence="2 3">
    <name type="scientific">Rhododendron simsii</name>
    <name type="common">Sims's rhododendron</name>
    <dbReference type="NCBI Taxonomy" id="118357"/>
    <lineage>
        <taxon>Eukaryota</taxon>
        <taxon>Viridiplantae</taxon>
        <taxon>Streptophyta</taxon>
        <taxon>Embryophyta</taxon>
        <taxon>Tracheophyta</taxon>
        <taxon>Spermatophyta</taxon>
        <taxon>Magnoliopsida</taxon>
        <taxon>eudicotyledons</taxon>
        <taxon>Gunneridae</taxon>
        <taxon>Pentapetalae</taxon>
        <taxon>asterids</taxon>
        <taxon>Ericales</taxon>
        <taxon>Ericaceae</taxon>
        <taxon>Ericoideae</taxon>
        <taxon>Rhodoreae</taxon>
        <taxon>Rhododendron</taxon>
    </lineage>
</organism>